<dbReference type="AlphaFoldDB" id="A0AAD4SBH8"/>
<dbReference type="EMBL" id="JAJJMB010012081">
    <property type="protein sequence ID" value="KAI3891152.1"/>
    <property type="molecule type" value="Genomic_DNA"/>
</dbReference>
<sequence length="89" mass="10030">MCSNIFDDEVIINRVCGGDNIVWAENQRENDDDGFALASSLLSVCLSYPIVSLASEALKLCSVMHEYVMRINRPPWSSIFTSKYLNHSE</sequence>
<comment type="caution">
    <text evidence="1">The sequence shown here is derived from an EMBL/GenBank/DDBJ whole genome shotgun (WGS) entry which is preliminary data.</text>
</comment>
<name>A0AAD4SBH8_9MAGN</name>
<evidence type="ECO:0000313" key="2">
    <source>
        <dbReference type="Proteomes" id="UP001202328"/>
    </source>
</evidence>
<reference evidence="1" key="1">
    <citation type="submission" date="2022-04" db="EMBL/GenBank/DDBJ databases">
        <title>A functionally conserved STORR gene fusion in Papaver species that diverged 16.8 million years ago.</title>
        <authorList>
            <person name="Catania T."/>
        </authorList>
    </citation>
    <scope>NUCLEOTIDE SEQUENCE</scope>
    <source>
        <strain evidence="1">S-188037</strain>
    </source>
</reference>
<feature type="non-terminal residue" evidence="1">
    <location>
        <position position="89"/>
    </location>
</feature>
<organism evidence="1 2">
    <name type="scientific">Papaver atlanticum</name>
    <dbReference type="NCBI Taxonomy" id="357466"/>
    <lineage>
        <taxon>Eukaryota</taxon>
        <taxon>Viridiplantae</taxon>
        <taxon>Streptophyta</taxon>
        <taxon>Embryophyta</taxon>
        <taxon>Tracheophyta</taxon>
        <taxon>Spermatophyta</taxon>
        <taxon>Magnoliopsida</taxon>
        <taxon>Ranunculales</taxon>
        <taxon>Papaveraceae</taxon>
        <taxon>Papaveroideae</taxon>
        <taxon>Papaver</taxon>
    </lineage>
</organism>
<proteinExistence type="predicted"/>
<accession>A0AAD4SBH8</accession>
<dbReference type="Proteomes" id="UP001202328">
    <property type="component" value="Unassembled WGS sequence"/>
</dbReference>
<gene>
    <name evidence="1" type="ORF">MKW98_007457</name>
</gene>
<keyword evidence="2" id="KW-1185">Reference proteome</keyword>
<evidence type="ECO:0000313" key="1">
    <source>
        <dbReference type="EMBL" id="KAI3891152.1"/>
    </source>
</evidence>
<protein>
    <submittedName>
        <fullName evidence="1">Uncharacterized protein</fullName>
    </submittedName>
</protein>